<dbReference type="CDD" id="cd06130">
    <property type="entry name" value="DNA_pol_III_epsilon_like"/>
    <property type="match status" value="1"/>
</dbReference>
<dbReference type="GO" id="GO:0005829">
    <property type="term" value="C:cytosol"/>
    <property type="evidence" value="ECO:0007669"/>
    <property type="project" value="TreeGrafter"/>
</dbReference>
<accession>A0A7X6S3W1</accession>
<evidence type="ECO:0000313" key="9">
    <source>
        <dbReference type="EMBL" id="NKZ24347.1"/>
    </source>
</evidence>
<dbReference type="SUPFAM" id="SSF53098">
    <property type="entry name" value="Ribonuclease H-like"/>
    <property type="match status" value="1"/>
</dbReference>
<evidence type="ECO:0000313" key="10">
    <source>
        <dbReference type="Proteomes" id="UP000549765"/>
    </source>
</evidence>
<dbReference type="GO" id="GO:0006260">
    <property type="term" value="P:DNA replication"/>
    <property type="evidence" value="ECO:0007669"/>
    <property type="project" value="UniProtKB-KW"/>
</dbReference>
<dbReference type="GO" id="GO:0003887">
    <property type="term" value="F:DNA-directed DNA polymerase activity"/>
    <property type="evidence" value="ECO:0007669"/>
    <property type="project" value="UniProtKB-KW"/>
</dbReference>
<sequence>MDFVAFDFETANASRNSAVSLALTVVRNDRIVDEFYSLLNPHTDFHWRNIKIHGIHASDVTNAPTFNELWPVIAPFFEPDKLVVAHNATFDNSVLKASLLANQIQVPSYQSLDTVRVAKKVFPNLDNHKLNTVAKYLRIPLDHHHNALDDSVAAANILLNINRQFGPSIIQPFIKTLE</sequence>
<keyword evidence="5 9" id="KW-0269">Exonuclease</keyword>
<evidence type="ECO:0000256" key="7">
    <source>
        <dbReference type="ARBA" id="ARBA00070925"/>
    </source>
</evidence>
<dbReference type="PANTHER" id="PTHR30231">
    <property type="entry name" value="DNA POLYMERASE III SUBUNIT EPSILON"/>
    <property type="match status" value="1"/>
</dbReference>
<name>A0A7X6S3W1_9LACO</name>
<proteinExistence type="predicted"/>
<dbReference type="SMART" id="SM00479">
    <property type="entry name" value="EXOIII"/>
    <property type="match status" value="1"/>
</dbReference>
<gene>
    <name evidence="9" type="ORF">HF964_05970</name>
</gene>
<dbReference type="InterPro" id="IPR036397">
    <property type="entry name" value="RNaseH_sf"/>
</dbReference>
<keyword evidence="10" id="KW-1185">Reference proteome</keyword>
<evidence type="ECO:0000256" key="4">
    <source>
        <dbReference type="ARBA" id="ARBA00022722"/>
    </source>
</evidence>
<dbReference type="PANTHER" id="PTHR30231:SF42">
    <property type="entry name" value="EXONUCLEASE"/>
    <property type="match status" value="1"/>
</dbReference>
<keyword evidence="6" id="KW-0239">DNA-directed DNA polymerase</keyword>
<dbReference type="GO" id="GO:0003676">
    <property type="term" value="F:nucleic acid binding"/>
    <property type="evidence" value="ECO:0007669"/>
    <property type="project" value="InterPro"/>
</dbReference>
<reference evidence="9 10" key="1">
    <citation type="submission" date="2020-04" db="EMBL/GenBank/DDBJ databases">
        <title>MicrobeNet Type strains.</title>
        <authorList>
            <person name="Nicholson A.C."/>
        </authorList>
    </citation>
    <scope>NUCLEOTIDE SEQUENCE [LARGE SCALE GENOMIC DNA]</scope>
    <source>
        <strain evidence="9 10">CCUG 61472</strain>
    </source>
</reference>
<evidence type="ECO:0000256" key="2">
    <source>
        <dbReference type="ARBA" id="ARBA00022695"/>
    </source>
</evidence>
<evidence type="ECO:0000256" key="3">
    <source>
        <dbReference type="ARBA" id="ARBA00022705"/>
    </source>
</evidence>
<feature type="domain" description="Exonuclease" evidence="8">
    <location>
        <begin position="2"/>
        <end position="167"/>
    </location>
</feature>
<keyword evidence="2" id="KW-0548">Nucleotidyltransferase</keyword>
<keyword evidence="5 9" id="KW-0378">Hydrolase</keyword>
<comment type="caution">
    <text evidence="9">The sequence shown here is derived from an EMBL/GenBank/DDBJ whole genome shotgun (WGS) entry which is preliminary data.</text>
</comment>
<evidence type="ECO:0000256" key="5">
    <source>
        <dbReference type="ARBA" id="ARBA00022839"/>
    </source>
</evidence>
<protein>
    <recommendedName>
        <fullName evidence="7">DNA polymerase III polC-type</fullName>
    </recommendedName>
</protein>
<keyword evidence="4" id="KW-0540">Nuclease</keyword>
<dbReference type="Pfam" id="PF00929">
    <property type="entry name" value="RNase_T"/>
    <property type="match status" value="1"/>
</dbReference>
<dbReference type="Gene3D" id="3.30.420.10">
    <property type="entry name" value="Ribonuclease H-like superfamily/Ribonuclease H"/>
    <property type="match status" value="1"/>
</dbReference>
<evidence type="ECO:0000256" key="6">
    <source>
        <dbReference type="ARBA" id="ARBA00022932"/>
    </source>
</evidence>
<evidence type="ECO:0000259" key="8">
    <source>
        <dbReference type="SMART" id="SM00479"/>
    </source>
</evidence>
<dbReference type="InterPro" id="IPR012337">
    <property type="entry name" value="RNaseH-like_sf"/>
</dbReference>
<keyword evidence="1" id="KW-0808">Transferase</keyword>
<dbReference type="AlphaFoldDB" id="A0A7X6S3W1"/>
<evidence type="ECO:0000256" key="1">
    <source>
        <dbReference type="ARBA" id="ARBA00022679"/>
    </source>
</evidence>
<organism evidence="9 10">
    <name type="scientific">Periweissella fabalis</name>
    <dbReference type="NCBI Taxonomy" id="1070421"/>
    <lineage>
        <taxon>Bacteria</taxon>
        <taxon>Bacillati</taxon>
        <taxon>Bacillota</taxon>
        <taxon>Bacilli</taxon>
        <taxon>Lactobacillales</taxon>
        <taxon>Lactobacillaceae</taxon>
        <taxon>Periweissella</taxon>
    </lineage>
</organism>
<dbReference type="RefSeq" id="WP_168722138.1">
    <property type="nucleotide sequence ID" value="NZ_JAAXPN010000005.1"/>
</dbReference>
<dbReference type="FunFam" id="3.30.420.10:FF:000045">
    <property type="entry name" value="3'-5' exonuclease DinG"/>
    <property type="match status" value="1"/>
</dbReference>
<dbReference type="Proteomes" id="UP000549765">
    <property type="component" value="Unassembled WGS sequence"/>
</dbReference>
<dbReference type="EMBL" id="JAAXPN010000005">
    <property type="protein sequence ID" value="NKZ24347.1"/>
    <property type="molecule type" value="Genomic_DNA"/>
</dbReference>
<keyword evidence="3" id="KW-0235">DNA replication</keyword>
<dbReference type="InterPro" id="IPR013520">
    <property type="entry name" value="Ribonucl_H"/>
</dbReference>
<dbReference type="GO" id="GO:0008408">
    <property type="term" value="F:3'-5' exonuclease activity"/>
    <property type="evidence" value="ECO:0007669"/>
    <property type="project" value="TreeGrafter"/>
</dbReference>